<dbReference type="GO" id="GO:0016787">
    <property type="term" value="F:hydrolase activity"/>
    <property type="evidence" value="ECO:0007669"/>
    <property type="project" value="UniProtKB-UniRule"/>
</dbReference>
<dbReference type="RefSeq" id="WP_073000454.1">
    <property type="nucleotide sequence ID" value="NZ_FQUM01000003.1"/>
</dbReference>
<dbReference type="PANTHER" id="PTHR14226">
    <property type="entry name" value="NEUROPATHY TARGET ESTERASE/SWISS CHEESE D.MELANOGASTER"/>
    <property type="match status" value="1"/>
</dbReference>
<feature type="active site" description="Nucleophile" evidence="4">
    <location>
        <position position="40"/>
    </location>
</feature>
<dbReference type="InterPro" id="IPR050301">
    <property type="entry name" value="NTE"/>
</dbReference>
<evidence type="ECO:0000313" key="8">
    <source>
        <dbReference type="Proteomes" id="UP000184164"/>
    </source>
</evidence>
<dbReference type="OrthoDB" id="9770965at2"/>
<evidence type="ECO:0000256" key="3">
    <source>
        <dbReference type="ARBA" id="ARBA00023098"/>
    </source>
</evidence>
<dbReference type="PANTHER" id="PTHR14226:SF76">
    <property type="entry name" value="NTE FAMILY PROTEIN RSSA"/>
    <property type="match status" value="1"/>
</dbReference>
<keyword evidence="2 4" id="KW-0442">Lipid degradation</keyword>
<dbReference type="Gene3D" id="3.40.1090.10">
    <property type="entry name" value="Cytosolic phospholipase A2 catalytic domain"/>
    <property type="match status" value="1"/>
</dbReference>
<evidence type="ECO:0000256" key="5">
    <source>
        <dbReference type="SAM" id="MobiDB-lite"/>
    </source>
</evidence>
<feature type="domain" description="PNPLA" evidence="6">
    <location>
        <begin position="7"/>
        <end position="167"/>
    </location>
</feature>
<evidence type="ECO:0000259" key="6">
    <source>
        <dbReference type="PROSITE" id="PS51635"/>
    </source>
</evidence>
<gene>
    <name evidence="7" type="ORF">SAMN05444274_103351</name>
</gene>
<comment type="caution">
    <text evidence="4">Lacks conserved residue(s) required for the propagation of feature annotation.</text>
</comment>
<dbReference type="Pfam" id="PF01734">
    <property type="entry name" value="Patatin"/>
    <property type="match status" value="1"/>
</dbReference>
<reference evidence="8" key="1">
    <citation type="submission" date="2016-11" db="EMBL/GenBank/DDBJ databases">
        <authorList>
            <person name="Varghese N."/>
            <person name="Submissions S."/>
        </authorList>
    </citation>
    <scope>NUCLEOTIDE SEQUENCE [LARGE SCALE GENOMIC DNA]</scope>
    <source>
        <strain evidence="8">DSM 26910</strain>
    </source>
</reference>
<dbReference type="InterPro" id="IPR002641">
    <property type="entry name" value="PNPLA_dom"/>
</dbReference>
<sequence length="305" mass="33877">MKQKIALALGSGGARGLAHIGVIEELEKQNFEITSISGCSMGTLIAGFYAMGKLNVYKEWVSTLRKRDVYSLMDITLSQNGLLKGERVFNKMKEMIPDMLIEDMNIPFAAVATDINNQEEVVFTSGSFYTAARASIAIPAIFTPFTSGNKIFVDGGLLNPVPVNHLKRTDGDLLVAVNLYDTQPPTENPDNDKKENPGNKPEKQNSQKPMHVNSSIEYLQNKIRELLPKSDNKIQGHLNLLQLTSSMMLTRISNLQLELNKPDILISIPADAAKTFEFYKANQLIKEGTEKAQEAINAYKNRQKS</sequence>
<organism evidence="7 8">
    <name type="scientific">Mariniphaga anaerophila</name>
    <dbReference type="NCBI Taxonomy" id="1484053"/>
    <lineage>
        <taxon>Bacteria</taxon>
        <taxon>Pseudomonadati</taxon>
        <taxon>Bacteroidota</taxon>
        <taxon>Bacteroidia</taxon>
        <taxon>Marinilabiliales</taxon>
        <taxon>Prolixibacteraceae</taxon>
        <taxon>Mariniphaga</taxon>
    </lineage>
</organism>
<keyword evidence="8" id="KW-1185">Reference proteome</keyword>
<feature type="compositionally biased region" description="Basic and acidic residues" evidence="5">
    <location>
        <begin position="190"/>
        <end position="205"/>
    </location>
</feature>
<evidence type="ECO:0000256" key="2">
    <source>
        <dbReference type="ARBA" id="ARBA00022963"/>
    </source>
</evidence>
<dbReference type="Proteomes" id="UP000184164">
    <property type="component" value="Unassembled WGS sequence"/>
</dbReference>
<evidence type="ECO:0000313" key="7">
    <source>
        <dbReference type="EMBL" id="SHF05030.1"/>
    </source>
</evidence>
<accession>A0A1M4YH22</accession>
<dbReference type="AlphaFoldDB" id="A0A1M4YH22"/>
<feature type="active site" description="Proton acceptor" evidence="4">
    <location>
        <position position="154"/>
    </location>
</feature>
<protein>
    <submittedName>
        <fullName evidence="7">NTE family protein</fullName>
    </submittedName>
</protein>
<feature type="short sequence motif" description="DGA/G" evidence="4">
    <location>
        <begin position="154"/>
        <end position="156"/>
    </location>
</feature>
<dbReference type="SUPFAM" id="SSF52151">
    <property type="entry name" value="FabD/lysophospholipase-like"/>
    <property type="match status" value="1"/>
</dbReference>
<feature type="short sequence motif" description="GXSXG" evidence="4">
    <location>
        <begin position="38"/>
        <end position="42"/>
    </location>
</feature>
<dbReference type="GO" id="GO:0016042">
    <property type="term" value="P:lipid catabolic process"/>
    <property type="evidence" value="ECO:0007669"/>
    <property type="project" value="UniProtKB-UniRule"/>
</dbReference>
<dbReference type="InterPro" id="IPR016035">
    <property type="entry name" value="Acyl_Trfase/lysoPLipase"/>
</dbReference>
<name>A0A1M4YH22_9BACT</name>
<feature type="region of interest" description="Disordered" evidence="5">
    <location>
        <begin position="181"/>
        <end position="212"/>
    </location>
</feature>
<keyword evidence="1 4" id="KW-0378">Hydrolase</keyword>
<keyword evidence="3 4" id="KW-0443">Lipid metabolism</keyword>
<evidence type="ECO:0000256" key="1">
    <source>
        <dbReference type="ARBA" id="ARBA00022801"/>
    </source>
</evidence>
<dbReference type="STRING" id="1484053.SAMN05444274_103351"/>
<evidence type="ECO:0000256" key="4">
    <source>
        <dbReference type="PROSITE-ProRule" id="PRU01161"/>
    </source>
</evidence>
<proteinExistence type="predicted"/>
<dbReference type="EMBL" id="FQUM01000003">
    <property type="protein sequence ID" value="SHF05030.1"/>
    <property type="molecule type" value="Genomic_DNA"/>
</dbReference>
<dbReference type="PROSITE" id="PS51635">
    <property type="entry name" value="PNPLA"/>
    <property type="match status" value="1"/>
</dbReference>